<dbReference type="PROSITE" id="PS51257">
    <property type="entry name" value="PROKAR_LIPOPROTEIN"/>
    <property type="match status" value="1"/>
</dbReference>
<gene>
    <name evidence="2" type="ORF">NZD86_12380</name>
</gene>
<dbReference type="RefSeq" id="WP_268042022.1">
    <property type="nucleotide sequence ID" value="NZ_CP104064.1"/>
</dbReference>
<sequence>MTRFLRFLNLAAVTSLGACASSICLWIVKRVAVSHRYRLQS</sequence>
<organism evidence="2 3">
    <name type="scientific">Alicyclobacillus dauci</name>
    <dbReference type="NCBI Taxonomy" id="1475485"/>
    <lineage>
        <taxon>Bacteria</taxon>
        <taxon>Bacillati</taxon>
        <taxon>Bacillota</taxon>
        <taxon>Bacilli</taxon>
        <taxon>Bacillales</taxon>
        <taxon>Alicyclobacillaceae</taxon>
        <taxon>Alicyclobacillus</taxon>
    </lineage>
</organism>
<name>A0ABY6YX78_9BACL</name>
<evidence type="ECO:0000256" key="1">
    <source>
        <dbReference type="SAM" id="Phobius"/>
    </source>
</evidence>
<keyword evidence="1" id="KW-1133">Transmembrane helix</keyword>
<dbReference type="EMBL" id="CP104064">
    <property type="protein sequence ID" value="WAH35117.1"/>
    <property type="molecule type" value="Genomic_DNA"/>
</dbReference>
<evidence type="ECO:0008006" key="4">
    <source>
        <dbReference type="Google" id="ProtNLM"/>
    </source>
</evidence>
<keyword evidence="3" id="KW-1185">Reference proteome</keyword>
<feature type="transmembrane region" description="Helical" evidence="1">
    <location>
        <begin position="6"/>
        <end position="28"/>
    </location>
</feature>
<dbReference type="Proteomes" id="UP001164803">
    <property type="component" value="Chromosome"/>
</dbReference>
<reference evidence="2" key="1">
    <citation type="submission" date="2022-08" db="EMBL/GenBank/DDBJ databases">
        <title>Alicyclobacillus dauci DSM2870, complete genome.</title>
        <authorList>
            <person name="Wang Q."/>
            <person name="Cai R."/>
            <person name="Wang Z."/>
        </authorList>
    </citation>
    <scope>NUCLEOTIDE SEQUENCE</scope>
    <source>
        <strain evidence="2">DSM 28700</strain>
    </source>
</reference>
<keyword evidence="1" id="KW-0812">Transmembrane</keyword>
<protein>
    <recommendedName>
        <fullName evidence="4">Lipoprotein</fullName>
    </recommendedName>
</protein>
<evidence type="ECO:0000313" key="2">
    <source>
        <dbReference type="EMBL" id="WAH35117.1"/>
    </source>
</evidence>
<proteinExistence type="predicted"/>
<evidence type="ECO:0000313" key="3">
    <source>
        <dbReference type="Proteomes" id="UP001164803"/>
    </source>
</evidence>
<accession>A0ABY6YX78</accession>
<keyword evidence="1" id="KW-0472">Membrane</keyword>